<dbReference type="Proteomes" id="UP001595833">
    <property type="component" value="Unassembled WGS sequence"/>
</dbReference>
<dbReference type="EMBL" id="JBHSJB010000053">
    <property type="protein sequence ID" value="MFC5060469.1"/>
    <property type="molecule type" value="Genomic_DNA"/>
</dbReference>
<evidence type="ECO:0000256" key="1">
    <source>
        <dbReference type="SAM" id="MobiDB-lite"/>
    </source>
</evidence>
<proteinExistence type="predicted"/>
<dbReference type="Gene3D" id="3.40.50.300">
    <property type="entry name" value="P-loop containing nucleotide triphosphate hydrolases"/>
    <property type="match status" value="1"/>
</dbReference>
<feature type="compositionally biased region" description="Low complexity" evidence="1">
    <location>
        <begin position="272"/>
        <end position="281"/>
    </location>
</feature>
<accession>A0ABV9YDN1</accession>
<sequence>MRNGSADFVDLRGFSPVGRPLEPDAAVRGFLIAPGTDPDALPADPDARVALYRSLVAGRRVLVVLDNAATADQVVPLLPGSPTCAVLVTGRTALPSLMDRHGAHHLPLDVLTPAEARALLTTRLGRARVDGEPGVTDQLVGLCGRHPPALAITARHAATRPHIPLAEFAAELRDLGLEALDDTDPTARRSTRTRRPPTSTCSRCRTTRPHWPGWTPTTPTCRTPPPAPRPTGASVAPTPPSVSAHEPARPGRKPWRSTGSRTAAPMPNASNGSSTTSTSTSARRRSRAGRRARAGRILRSGETRQNRSSRCGDLPMRWRRSAGPVTTGRCSALWRVGRRMIAETTVEVV</sequence>
<feature type="compositionally biased region" description="Basic residues" evidence="1">
    <location>
        <begin position="282"/>
        <end position="296"/>
    </location>
</feature>
<organism evidence="2 3">
    <name type="scientific">Saccharothrix xinjiangensis</name>
    <dbReference type="NCBI Taxonomy" id="204798"/>
    <lineage>
        <taxon>Bacteria</taxon>
        <taxon>Bacillati</taxon>
        <taxon>Actinomycetota</taxon>
        <taxon>Actinomycetes</taxon>
        <taxon>Pseudonocardiales</taxon>
        <taxon>Pseudonocardiaceae</taxon>
        <taxon>Saccharothrix</taxon>
    </lineage>
</organism>
<gene>
    <name evidence="2" type="ORF">ACFPFM_42755</name>
</gene>
<dbReference type="InterPro" id="IPR027417">
    <property type="entry name" value="P-loop_NTPase"/>
</dbReference>
<evidence type="ECO:0000313" key="2">
    <source>
        <dbReference type="EMBL" id="MFC5060469.1"/>
    </source>
</evidence>
<reference evidence="3" key="1">
    <citation type="journal article" date="2019" name="Int. J. Syst. Evol. Microbiol.">
        <title>The Global Catalogue of Microorganisms (GCM) 10K type strain sequencing project: providing services to taxonomists for standard genome sequencing and annotation.</title>
        <authorList>
            <consortium name="The Broad Institute Genomics Platform"/>
            <consortium name="The Broad Institute Genome Sequencing Center for Infectious Disease"/>
            <person name="Wu L."/>
            <person name="Ma J."/>
        </authorList>
    </citation>
    <scope>NUCLEOTIDE SEQUENCE [LARGE SCALE GENOMIC DNA]</scope>
    <source>
        <strain evidence="3">KCTC 12848</strain>
    </source>
</reference>
<keyword evidence="3" id="KW-1185">Reference proteome</keyword>
<evidence type="ECO:0008006" key="4">
    <source>
        <dbReference type="Google" id="ProtNLM"/>
    </source>
</evidence>
<protein>
    <recommendedName>
        <fullName evidence="4">NB-ARC domain-containing protein</fullName>
    </recommendedName>
</protein>
<feature type="compositionally biased region" description="Low complexity" evidence="1">
    <location>
        <begin position="196"/>
        <end position="221"/>
    </location>
</feature>
<name>A0ABV9YDN1_9PSEU</name>
<feature type="region of interest" description="Disordered" evidence="1">
    <location>
        <begin position="181"/>
        <end position="315"/>
    </location>
</feature>
<dbReference type="RefSeq" id="WP_344037440.1">
    <property type="nucleotide sequence ID" value="NZ_BAAAKE010000007.1"/>
</dbReference>
<comment type="caution">
    <text evidence="2">The sequence shown here is derived from an EMBL/GenBank/DDBJ whole genome shotgun (WGS) entry which is preliminary data.</text>
</comment>
<dbReference type="SUPFAM" id="SSF52540">
    <property type="entry name" value="P-loop containing nucleoside triphosphate hydrolases"/>
    <property type="match status" value="1"/>
</dbReference>
<evidence type="ECO:0000313" key="3">
    <source>
        <dbReference type="Proteomes" id="UP001595833"/>
    </source>
</evidence>